<sequence>MTVGKGRKAHRPCGRHRRHVPRTLHLIDLENLCRVTPRSVSRAWRLYTASVGVYNDDGVMVAVDVSRAFTVADALPSGIRLLTGRGRNGADRALLQAVDIAWAKRCFERVVVASGDHVFAPTVRECLAADMAVEVVTGGGVARVLTETGVTVHRLTAA</sequence>
<dbReference type="Proteomes" id="UP001651690">
    <property type="component" value="Unassembled WGS sequence"/>
</dbReference>
<dbReference type="EMBL" id="JANDBD010000008">
    <property type="protein sequence ID" value="MCP9274417.1"/>
    <property type="molecule type" value="Genomic_DNA"/>
</dbReference>
<name>A0ABT1M6I5_9MYCO</name>
<reference evidence="1 2" key="1">
    <citation type="submission" date="2022-06" db="EMBL/GenBank/DDBJ databases">
        <title>Mycolicibacterium sp. CAU 1645 isolated from seawater.</title>
        <authorList>
            <person name="Kim W."/>
        </authorList>
    </citation>
    <scope>NUCLEOTIDE SEQUENCE [LARGE SCALE GENOMIC DNA]</scope>
    <source>
        <strain evidence="1 2">CAU 1645</strain>
    </source>
</reference>
<protein>
    <submittedName>
        <fullName evidence="1">NYN domain-containing protein</fullName>
    </submittedName>
</protein>
<evidence type="ECO:0000313" key="2">
    <source>
        <dbReference type="Proteomes" id="UP001651690"/>
    </source>
</evidence>
<accession>A0ABT1M6I5</accession>
<dbReference type="RefSeq" id="WP_255061961.1">
    <property type="nucleotide sequence ID" value="NZ_JANDBD010000008.1"/>
</dbReference>
<organism evidence="1 2">
    <name type="scientific">Mycolicibacterium arenosum</name>
    <dbReference type="NCBI Taxonomy" id="2952157"/>
    <lineage>
        <taxon>Bacteria</taxon>
        <taxon>Bacillati</taxon>
        <taxon>Actinomycetota</taxon>
        <taxon>Actinomycetes</taxon>
        <taxon>Mycobacteriales</taxon>
        <taxon>Mycobacteriaceae</taxon>
        <taxon>Mycolicibacterium</taxon>
    </lineage>
</organism>
<keyword evidence="2" id="KW-1185">Reference proteome</keyword>
<evidence type="ECO:0000313" key="1">
    <source>
        <dbReference type="EMBL" id="MCP9274417.1"/>
    </source>
</evidence>
<proteinExistence type="predicted"/>
<gene>
    <name evidence="1" type="ORF">NM203_19685</name>
</gene>
<comment type="caution">
    <text evidence="1">The sequence shown here is derived from an EMBL/GenBank/DDBJ whole genome shotgun (WGS) entry which is preliminary data.</text>
</comment>